<evidence type="ECO:0000256" key="4">
    <source>
        <dbReference type="ARBA" id="ARBA00022989"/>
    </source>
</evidence>
<evidence type="ECO:0000313" key="8">
    <source>
        <dbReference type="EMBL" id="KKS08585.1"/>
    </source>
</evidence>
<dbReference type="PANTHER" id="PTHR30619">
    <property type="entry name" value="DNA INTERNALIZATION/COMPETENCE PROTEIN COMEC/REC2"/>
    <property type="match status" value="1"/>
</dbReference>
<dbReference type="PANTHER" id="PTHR30619:SF1">
    <property type="entry name" value="RECOMBINATION PROTEIN 2"/>
    <property type="match status" value="1"/>
</dbReference>
<comment type="caution">
    <text evidence="8">The sequence shown here is derived from an EMBL/GenBank/DDBJ whole genome shotgun (WGS) entry which is preliminary data.</text>
</comment>
<keyword evidence="3 6" id="KW-0812">Transmembrane</keyword>
<comment type="subcellular location">
    <subcellularLocation>
        <location evidence="1">Cell membrane</location>
        <topology evidence="1">Multi-pass membrane protein</topology>
    </subcellularLocation>
</comment>
<evidence type="ECO:0000256" key="2">
    <source>
        <dbReference type="ARBA" id="ARBA00022475"/>
    </source>
</evidence>
<feature type="transmembrane region" description="Helical" evidence="6">
    <location>
        <begin position="479"/>
        <end position="498"/>
    </location>
</feature>
<dbReference type="GO" id="GO:0005886">
    <property type="term" value="C:plasma membrane"/>
    <property type="evidence" value="ECO:0007669"/>
    <property type="project" value="UniProtKB-SubCell"/>
</dbReference>
<feature type="transmembrane region" description="Helical" evidence="6">
    <location>
        <begin position="293"/>
        <end position="313"/>
    </location>
</feature>
<dbReference type="InterPro" id="IPR052159">
    <property type="entry name" value="Competence_DNA_uptake"/>
</dbReference>
<evidence type="ECO:0000256" key="5">
    <source>
        <dbReference type="ARBA" id="ARBA00023136"/>
    </source>
</evidence>
<feature type="domain" description="ComEC/Rec2-related protein" evidence="7">
    <location>
        <begin position="242"/>
        <end position="494"/>
    </location>
</feature>
<accession>A0A0G0W6K2</accession>
<feature type="transmembrane region" description="Helical" evidence="6">
    <location>
        <begin position="405"/>
        <end position="427"/>
    </location>
</feature>
<keyword evidence="5 6" id="KW-0472">Membrane</keyword>
<keyword evidence="2" id="KW-1003">Cell membrane</keyword>
<dbReference type="EMBL" id="LCBL01000008">
    <property type="protein sequence ID" value="KKS08585.1"/>
    <property type="molecule type" value="Genomic_DNA"/>
</dbReference>
<evidence type="ECO:0000256" key="1">
    <source>
        <dbReference type="ARBA" id="ARBA00004651"/>
    </source>
</evidence>
<feature type="transmembrane region" description="Helical" evidence="6">
    <location>
        <begin position="333"/>
        <end position="355"/>
    </location>
</feature>
<feature type="transmembrane region" description="Helical" evidence="6">
    <location>
        <begin position="66"/>
        <end position="81"/>
    </location>
</feature>
<organism evidence="8 9">
    <name type="scientific">candidate division CPR2 bacterium GW2011_GWC1_41_48</name>
    <dbReference type="NCBI Taxonomy" id="1618344"/>
    <lineage>
        <taxon>Bacteria</taxon>
        <taxon>Bacteria division CPR2</taxon>
    </lineage>
</organism>
<feature type="transmembrane region" description="Helical" evidence="6">
    <location>
        <begin position="257"/>
        <end position="281"/>
    </location>
</feature>
<reference evidence="8 9" key="1">
    <citation type="journal article" date="2015" name="Nature">
        <title>rRNA introns, odd ribosomes, and small enigmatic genomes across a large radiation of phyla.</title>
        <authorList>
            <person name="Brown C.T."/>
            <person name="Hug L.A."/>
            <person name="Thomas B.C."/>
            <person name="Sharon I."/>
            <person name="Castelle C.J."/>
            <person name="Singh A."/>
            <person name="Wilkins M.J."/>
            <person name="Williams K.H."/>
            <person name="Banfield J.F."/>
        </authorList>
    </citation>
    <scope>NUCLEOTIDE SEQUENCE [LARGE SCALE GENOMIC DNA]</scope>
</reference>
<sequence length="520" mass="58878">MVSQARDNPYDKLKSLVRGLFLVFSYLYFPFACYTTLMKAKLFVFGMLNFAVGVATRTFFEIPFDYLLIVFGLVIGIFFIKKDRKIFALAMGLAGFIFGFFWLGFYELKTQPNINITNEVVAKVWDLEGSNQFQSQTYLVKPINSNFYVRTRTEKYPKYELGDTLRVSGVFKKNNDPRAQKDHIYYSVDYPKISYLEGFKKAKEYDYYLILKQKMVSLSFDLNTKIDQIYPEPYSSLASGVLLGGRSNFSKETLNKFSVVGIIHIVAVSGYNVVIIATILGHILKRAPRRFKFMAFAFGIWGFVLLTGASSSAVRAGAMASVLLLARFVGRDYYPLGSVLFASSVMIFSNPLILVYDLGFQLSFLAVVGIIYFYPLLSSFVKNKGLISETLLVTLSAQVLTMPLIAYKFGMISLVAPLANILILPVIPYLMATVAISVVGSFLLPSFGILVGFVGWVMMEYIFRTVDYLSKISWSSVQSSFTFWHMIIIYFIILDIRLMTLKHGKIKKEEDFLHSNSIAS</sequence>
<feature type="transmembrane region" description="Helical" evidence="6">
    <location>
        <begin position="86"/>
        <end position="105"/>
    </location>
</feature>
<dbReference type="NCBIfam" id="TIGR00360">
    <property type="entry name" value="ComEC_N-term"/>
    <property type="match status" value="1"/>
</dbReference>
<evidence type="ECO:0000256" key="6">
    <source>
        <dbReference type="SAM" id="Phobius"/>
    </source>
</evidence>
<dbReference type="InterPro" id="IPR004477">
    <property type="entry name" value="ComEC_N"/>
</dbReference>
<protein>
    <submittedName>
        <fullName evidence="8">ComEC</fullName>
    </submittedName>
</protein>
<gene>
    <name evidence="8" type="ORF">UU65_C0008G0007</name>
</gene>
<dbReference type="Pfam" id="PF03772">
    <property type="entry name" value="Competence"/>
    <property type="match status" value="1"/>
</dbReference>
<name>A0A0G0W6K2_UNCC2</name>
<dbReference type="AlphaFoldDB" id="A0A0G0W6K2"/>
<evidence type="ECO:0000313" key="9">
    <source>
        <dbReference type="Proteomes" id="UP000033869"/>
    </source>
</evidence>
<dbReference type="Proteomes" id="UP000033869">
    <property type="component" value="Unassembled WGS sequence"/>
</dbReference>
<evidence type="ECO:0000256" key="3">
    <source>
        <dbReference type="ARBA" id="ARBA00022692"/>
    </source>
</evidence>
<keyword evidence="4 6" id="KW-1133">Transmembrane helix</keyword>
<feature type="transmembrane region" description="Helical" evidence="6">
    <location>
        <begin position="362"/>
        <end position="381"/>
    </location>
</feature>
<proteinExistence type="predicted"/>
<feature type="transmembrane region" description="Helical" evidence="6">
    <location>
        <begin position="434"/>
        <end position="459"/>
    </location>
</feature>
<feature type="transmembrane region" description="Helical" evidence="6">
    <location>
        <begin position="16"/>
        <end position="35"/>
    </location>
</feature>
<evidence type="ECO:0000259" key="7">
    <source>
        <dbReference type="Pfam" id="PF03772"/>
    </source>
</evidence>